<feature type="transmembrane region" description="Helical" evidence="2">
    <location>
        <begin position="121"/>
        <end position="138"/>
    </location>
</feature>
<name>A0A841KWP8_9FIRM</name>
<sequence>MKTEANQYNIRVQAIIYLIVASLLWSLGGFFIKWVQWNPVAIAGTRSAISAMLIWGVLRKPKFVWSKEQILCAVFYAGTVISFVIANKLTTAANAILLQYTAPIYVAVFGFVVLKEKTTKLDWVVIGVIIAGMILFFIDDFEMKNVLGNIIAIISGITFAATVLLMRKQKNESPLESILLGNILTAMIGVPFMFQSAPSSSSWIGLILLGTIQLGLPYILYAKAIKSVTALEAVLIPVIEPIVNPIWVFLLLGEVPGRWSILGGIIVVIAVTLRCVIGISKTQVGEQLANTEQSL</sequence>
<feature type="transmembrane region" description="Helical" evidence="2">
    <location>
        <begin position="40"/>
        <end position="58"/>
    </location>
</feature>
<feature type="transmembrane region" description="Helical" evidence="2">
    <location>
        <begin position="92"/>
        <end position="114"/>
    </location>
</feature>
<feature type="domain" description="EamA" evidence="3">
    <location>
        <begin position="14"/>
        <end position="137"/>
    </location>
</feature>
<keyword evidence="5" id="KW-1185">Reference proteome</keyword>
<keyword evidence="2" id="KW-0812">Transmembrane</keyword>
<organism evidence="4 5">
    <name type="scientific">Anaerosolibacter carboniphilus</name>
    <dbReference type="NCBI Taxonomy" id="1417629"/>
    <lineage>
        <taxon>Bacteria</taxon>
        <taxon>Bacillati</taxon>
        <taxon>Bacillota</taxon>
        <taxon>Clostridia</taxon>
        <taxon>Peptostreptococcales</taxon>
        <taxon>Thermotaleaceae</taxon>
        <taxon>Anaerosolibacter</taxon>
    </lineage>
</organism>
<evidence type="ECO:0000313" key="5">
    <source>
        <dbReference type="Proteomes" id="UP000579281"/>
    </source>
</evidence>
<evidence type="ECO:0000259" key="3">
    <source>
        <dbReference type="Pfam" id="PF00892"/>
    </source>
</evidence>
<dbReference type="AlphaFoldDB" id="A0A841KWP8"/>
<keyword evidence="2" id="KW-0472">Membrane</keyword>
<feature type="transmembrane region" description="Helical" evidence="2">
    <location>
        <begin position="203"/>
        <end position="221"/>
    </location>
</feature>
<dbReference type="PANTHER" id="PTHR22911">
    <property type="entry name" value="ACYL-MALONYL CONDENSING ENZYME-RELATED"/>
    <property type="match status" value="1"/>
</dbReference>
<feature type="transmembrane region" description="Helical" evidence="2">
    <location>
        <begin position="233"/>
        <end position="253"/>
    </location>
</feature>
<dbReference type="InterPro" id="IPR000620">
    <property type="entry name" value="EamA_dom"/>
</dbReference>
<dbReference type="Pfam" id="PF00892">
    <property type="entry name" value="EamA"/>
    <property type="match status" value="2"/>
</dbReference>
<dbReference type="PANTHER" id="PTHR22911:SF79">
    <property type="entry name" value="MOBA-LIKE NTP TRANSFERASE DOMAIN-CONTAINING PROTEIN"/>
    <property type="match status" value="1"/>
</dbReference>
<comment type="caution">
    <text evidence="4">The sequence shown here is derived from an EMBL/GenBank/DDBJ whole genome shotgun (WGS) entry which is preliminary data.</text>
</comment>
<evidence type="ECO:0000256" key="1">
    <source>
        <dbReference type="ARBA" id="ARBA00007362"/>
    </source>
</evidence>
<accession>A0A841KWP8</accession>
<keyword evidence="2" id="KW-1133">Transmembrane helix</keyword>
<dbReference type="RefSeq" id="WP_184312290.1">
    <property type="nucleotide sequence ID" value="NZ_JACHEN010000028.1"/>
</dbReference>
<dbReference type="GO" id="GO:0016020">
    <property type="term" value="C:membrane"/>
    <property type="evidence" value="ECO:0007669"/>
    <property type="project" value="InterPro"/>
</dbReference>
<feature type="transmembrane region" description="Helical" evidence="2">
    <location>
        <begin position="12"/>
        <end position="34"/>
    </location>
</feature>
<evidence type="ECO:0000313" key="4">
    <source>
        <dbReference type="EMBL" id="MBB6217787.1"/>
    </source>
</evidence>
<dbReference type="InterPro" id="IPR037185">
    <property type="entry name" value="EmrE-like"/>
</dbReference>
<feature type="transmembrane region" description="Helical" evidence="2">
    <location>
        <begin position="150"/>
        <end position="166"/>
    </location>
</feature>
<comment type="similarity">
    <text evidence="1">Belongs to the EamA transporter family.</text>
</comment>
<protein>
    <submittedName>
        <fullName evidence="4">Drug/metabolite transporter (DMT)-like permease</fullName>
    </submittedName>
</protein>
<feature type="transmembrane region" description="Helical" evidence="2">
    <location>
        <begin position="70"/>
        <end position="86"/>
    </location>
</feature>
<feature type="domain" description="EamA" evidence="3">
    <location>
        <begin position="147"/>
        <end position="273"/>
    </location>
</feature>
<reference evidence="4 5" key="1">
    <citation type="submission" date="2020-08" db="EMBL/GenBank/DDBJ databases">
        <title>Genomic Encyclopedia of Type Strains, Phase IV (KMG-IV): sequencing the most valuable type-strain genomes for metagenomic binning, comparative biology and taxonomic classification.</title>
        <authorList>
            <person name="Goeker M."/>
        </authorList>
    </citation>
    <scope>NUCLEOTIDE SEQUENCE [LARGE SCALE GENOMIC DNA]</scope>
    <source>
        <strain evidence="4 5">DSM 103526</strain>
    </source>
</reference>
<feature type="transmembrane region" description="Helical" evidence="2">
    <location>
        <begin position="259"/>
        <end position="277"/>
    </location>
</feature>
<feature type="transmembrane region" description="Helical" evidence="2">
    <location>
        <begin position="178"/>
        <end position="197"/>
    </location>
</feature>
<evidence type="ECO:0000256" key="2">
    <source>
        <dbReference type="SAM" id="Phobius"/>
    </source>
</evidence>
<dbReference type="Proteomes" id="UP000579281">
    <property type="component" value="Unassembled WGS sequence"/>
</dbReference>
<dbReference type="EMBL" id="JACHEN010000028">
    <property type="protein sequence ID" value="MBB6217787.1"/>
    <property type="molecule type" value="Genomic_DNA"/>
</dbReference>
<gene>
    <name evidence="4" type="ORF">HNQ80_003910</name>
</gene>
<proteinExistence type="inferred from homology"/>
<dbReference type="SUPFAM" id="SSF103481">
    <property type="entry name" value="Multidrug resistance efflux transporter EmrE"/>
    <property type="match status" value="2"/>
</dbReference>